<dbReference type="AlphaFoldDB" id="A0A087UB66"/>
<dbReference type="OrthoDB" id="407432at2759"/>
<gene>
    <name evidence="1" type="ORF">X975_15195</name>
</gene>
<sequence>MSFDFSNVIQPLTGSSSIPLTDFINGVSHSTEKFEPGTVSVQDPFRHSFNATACANHKSCKRFLNSLIKVCKLYQDEATWIPKNENWGICSLFIPPVSEREMQKEWAQDRFHKIELRIKNLEGISKVKEIIQYGLLFECTDLRVINEDLPATNGILKTLLKMHCKAYHNTWRGRDWHKRKYTNLTTNLLELEHSISLELAKNKTETRRKILCEFQCECKINRNNESVLILELTFKEDKFPPIA</sequence>
<name>A0A087UB66_STEMI</name>
<dbReference type="EMBL" id="KK119069">
    <property type="protein sequence ID" value="KFM74605.1"/>
    <property type="molecule type" value="Genomic_DNA"/>
</dbReference>
<feature type="non-terminal residue" evidence="1">
    <location>
        <position position="243"/>
    </location>
</feature>
<dbReference type="Proteomes" id="UP000054359">
    <property type="component" value="Unassembled WGS sequence"/>
</dbReference>
<accession>A0A087UB66</accession>
<proteinExistence type="predicted"/>
<keyword evidence="2" id="KW-1185">Reference proteome</keyword>
<reference evidence="1 2" key="1">
    <citation type="submission" date="2013-11" db="EMBL/GenBank/DDBJ databases">
        <title>Genome sequencing of Stegodyphus mimosarum.</title>
        <authorList>
            <person name="Bechsgaard J."/>
        </authorList>
    </citation>
    <scope>NUCLEOTIDE SEQUENCE [LARGE SCALE GENOMIC DNA]</scope>
</reference>
<evidence type="ECO:0000313" key="1">
    <source>
        <dbReference type="EMBL" id="KFM74605.1"/>
    </source>
</evidence>
<evidence type="ECO:0000313" key="2">
    <source>
        <dbReference type="Proteomes" id="UP000054359"/>
    </source>
</evidence>
<organism evidence="1 2">
    <name type="scientific">Stegodyphus mimosarum</name>
    <name type="common">African social velvet spider</name>
    <dbReference type="NCBI Taxonomy" id="407821"/>
    <lineage>
        <taxon>Eukaryota</taxon>
        <taxon>Metazoa</taxon>
        <taxon>Ecdysozoa</taxon>
        <taxon>Arthropoda</taxon>
        <taxon>Chelicerata</taxon>
        <taxon>Arachnida</taxon>
        <taxon>Araneae</taxon>
        <taxon>Araneomorphae</taxon>
        <taxon>Entelegynae</taxon>
        <taxon>Eresoidea</taxon>
        <taxon>Eresidae</taxon>
        <taxon>Stegodyphus</taxon>
    </lineage>
</organism>
<protein>
    <submittedName>
        <fullName evidence="1">Uncharacterized protein</fullName>
    </submittedName>
</protein>